<comment type="similarity">
    <text evidence="8">Belongs to the binding-protein-dependent transport system permease family.</text>
</comment>
<keyword evidence="5 8" id="KW-0472">Membrane</keyword>
<gene>
    <name evidence="10" type="ORF">FAM23169_02564</name>
</gene>
<dbReference type="Proteomes" id="UP000193009">
    <property type="component" value="Unassembled WGS sequence"/>
</dbReference>
<evidence type="ECO:0000256" key="5">
    <source>
        <dbReference type="ARBA" id="ARBA00023136"/>
    </source>
</evidence>
<evidence type="ECO:0000313" key="11">
    <source>
        <dbReference type="Proteomes" id="UP000193009"/>
    </source>
</evidence>
<keyword evidence="4 8" id="KW-1133">Transmembrane helix</keyword>
<dbReference type="InterPro" id="IPR058089">
    <property type="entry name" value="EgtUBC_SBD"/>
</dbReference>
<dbReference type="PROSITE" id="PS50928">
    <property type="entry name" value="ABC_TM1"/>
    <property type="match status" value="1"/>
</dbReference>
<dbReference type="GO" id="GO:0031460">
    <property type="term" value="P:glycine betaine transport"/>
    <property type="evidence" value="ECO:0007669"/>
    <property type="project" value="TreeGrafter"/>
</dbReference>
<feature type="transmembrane region" description="Helical" evidence="8">
    <location>
        <begin position="85"/>
        <end position="105"/>
    </location>
</feature>
<dbReference type="InterPro" id="IPR007210">
    <property type="entry name" value="ABC_Gly_betaine_transp_sub-bd"/>
</dbReference>
<evidence type="ECO:0000313" key="10">
    <source>
        <dbReference type="EMBL" id="ORN24789.1"/>
    </source>
</evidence>
<dbReference type="OrthoDB" id="9801163at2"/>
<dbReference type="GO" id="GO:0022857">
    <property type="term" value="F:transmembrane transporter activity"/>
    <property type="evidence" value="ECO:0007669"/>
    <property type="project" value="InterPro"/>
</dbReference>
<evidence type="ECO:0000256" key="8">
    <source>
        <dbReference type="RuleBase" id="RU363032"/>
    </source>
</evidence>
<evidence type="ECO:0000256" key="2">
    <source>
        <dbReference type="ARBA" id="ARBA00022448"/>
    </source>
</evidence>
<feature type="transmembrane region" description="Helical" evidence="8">
    <location>
        <begin position="56"/>
        <end position="79"/>
    </location>
</feature>
<dbReference type="InterPro" id="IPR035906">
    <property type="entry name" value="MetI-like_sf"/>
</dbReference>
<comment type="caution">
    <text evidence="10">The sequence shown here is derived from an EMBL/GenBank/DDBJ whole genome shotgun (WGS) entry which is preliminary data.</text>
</comment>
<dbReference type="Gene3D" id="1.10.3720.10">
    <property type="entry name" value="MetI-like"/>
    <property type="match status" value="1"/>
</dbReference>
<dbReference type="GO" id="GO:0043190">
    <property type="term" value="C:ATP-binding cassette (ABC) transporter complex"/>
    <property type="evidence" value="ECO:0007669"/>
    <property type="project" value="InterPro"/>
</dbReference>
<accession>A0A1X1FB84</accession>
<comment type="similarity">
    <text evidence="7">In the N-terminal section; belongs to the binding-protein-dependent transport system permease family.</text>
</comment>
<dbReference type="CDD" id="cd06261">
    <property type="entry name" value="TM_PBP2"/>
    <property type="match status" value="1"/>
</dbReference>
<keyword evidence="2 8" id="KW-0813">Transport</keyword>
<name>A0A1X1FB84_9LACO</name>
<dbReference type="FunFam" id="1.10.3720.10:FF:000001">
    <property type="entry name" value="Glycine betaine ABC transporter, permease"/>
    <property type="match status" value="1"/>
</dbReference>
<protein>
    <submittedName>
        <fullName evidence="10">Glycine betaine/carnitine/choline transport system permease protein OpuCB</fullName>
    </submittedName>
</protein>
<sequence>MSITAIIHFFTANAKFINALMEHVYLTLISLIIAIVIAIPLAVYARNHRVFAHIALGFTSIMQTIPSLAILGILIPIVGIGSKPAIIALVIYGILPIYSNTYTALTTIDPNLTEAAEVFGLTKWQRLFRIELPLSKDSILTGIKTSTVLIIGTATLAALIGAGGLGTFILLGIDRSNTALTLTGAIGSALLAVIFSWLITRFGRLKAKSMVIVGGTALLLLLLGIIAPKVYTATTQPERIVIAGKLGSEPDILINMYRDLIEAGDKKIDVDLKPNFGKTSFLFSALKSNQINIYPEFTGTVLEDIIPNSERQLQNKSATQIYHMAKNELAAKYNMTYGSPLNYNNTYTVVTTQKFAKRHHLRTISDLKKLQIRLHSGFDLEFMNRDDGYKGLVKKYGLSFNNTDLDPDLRYQAIRRGQVQVIDGYSTDSQIRQYHLVSLRDNKHLFPTYQGAPLMTKAFAKKHPAVVKQLQQLAGKITAKEMREMNYDVNVKKVSAAKVARHYLQRHHLLRK</sequence>
<dbReference type="SUPFAM" id="SSF53850">
    <property type="entry name" value="Periplasmic binding protein-like II"/>
    <property type="match status" value="1"/>
</dbReference>
<evidence type="ECO:0000256" key="6">
    <source>
        <dbReference type="ARBA" id="ARBA00035642"/>
    </source>
</evidence>
<keyword evidence="11" id="KW-1185">Reference proteome</keyword>
<evidence type="ECO:0000256" key="1">
    <source>
        <dbReference type="ARBA" id="ARBA00004141"/>
    </source>
</evidence>
<evidence type="ECO:0000256" key="4">
    <source>
        <dbReference type="ARBA" id="ARBA00022989"/>
    </source>
</evidence>
<dbReference type="SUPFAM" id="SSF161098">
    <property type="entry name" value="MetI-like"/>
    <property type="match status" value="1"/>
</dbReference>
<dbReference type="Pfam" id="PF04069">
    <property type="entry name" value="OpuAC"/>
    <property type="match status" value="1"/>
</dbReference>
<evidence type="ECO:0000259" key="9">
    <source>
        <dbReference type="PROSITE" id="PS50928"/>
    </source>
</evidence>
<dbReference type="InterPro" id="IPR000515">
    <property type="entry name" value="MetI-like"/>
</dbReference>
<feature type="transmembrane region" description="Helical" evidence="8">
    <location>
        <begin position="148"/>
        <end position="173"/>
    </location>
</feature>
<dbReference type="InterPro" id="IPR051204">
    <property type="entry name" value="ABC_transp_perm/SBD"/>
</dbReference>
<feature type="domain" description="ABC transmembrane type-1" evidence="9">
    <location>
        <begin position="20"/>
        <end position="199"/>
    </location>
</feature>
<feature type="transmembrane region" description="Helical" evidence="8">
    <location>
        <begin position="179"/>
        <end position="199"/>
    </location>
</feature>
<comment type="similarity">
    <text evidence="6">In the C-terminal section; belongs to the OsmX family.</text>
</comment>
<dbReference type="CDD" id="cd13610">
    <property type="entry name" value="PBP2_ChoS"/>
    <property type="match status" value="1"/>
</dbReference>
<keyword evidence="3 8" id="KW-0812">Transmembrane</keyword>
<feature type="transmembrane region" description="Helical" evidence="8">
    <location>
        <begin position="24"/>
        <end position="44"/>
    </location>
</feature>
<proteinExistence type="inferred from homology"/>
<dbReference type="PANTHER" id="PTHR30177">
    <property type="entry name" value="GLYCINE BETAINE/L-PROLINE TRANSPORT SYSTEM PERMEASE PROTEIN PROW"/>
    <property type="match status" value="1"/>
</dbReference>
<evidence type="ECO:0000256" key="3">
    <source>
        <dbReference type="ARBA" id="ARBA00022692"/>
    </source>
</evidence>
<feature type="transmembrane region" description="Helical" evidence="8">
    <location>
        <begin position="211"/>
        <end position="231"/>
    </location>
</feature>
<dbReference type="Gene3D" id="3.40.190.10">
    <property type="entry name" value="Periplasmic binding protein-like II"/>
    <property type="match status" value="1"/>
</dbReference>
<dbReference type="PANTHER" id="PTHR30177:SF4">
    <property type="entry name" value="OSMOPROTECTANT IMPORT PERMEASE PROTEIN OSMW"/>
    <property type="match status" value="1"/>
</dbReference>
<dbReference type="Gene3D" id="3.40.190.120">
    <property type="entry name" value="Osmoprotection protein (prox), domain 2"/>
    <property type="match status" value="1"/>
</dbReference>
<comment type="subcellular location">
    <subcellularLocation>
        <location evidence="8">Cell membrane</location>
        <topology evidence="8">Multi-pass membrane protein</topology>
    </subcellularLocation>
    <subcellularLocation>
        <location evidence="1">Membrane</location>
        <topology evidence="1">Multi-pass membrane protein</topology>
    </subcellularLocation>
</comment>
<dbReference type="Pfam" id="PF00528">
    <property type="entry name" value="BPD_transp_1"/>
    <property type="match status" value="1"/>
</dbReference>
<organism evidence="10 11">
    <name type="scientific">Lentilactobacillus parabuchneri</name>
    <dbReference type="NCBI Taxonomy" id="152331"/>
    <lineage>
        <taxon>Bacteria</taxon>
        <taxon>Bacillati</taxon>
        <taxon>Bacillota</taxon>
        <taxon>Bacilli</taxon>
        <taxon>Lactobacillales</taxon>
        <taxon>Lactobacillaceae</taxon>
        <taxon>Lentilactobacillus</taxon>
    </lineage>
</organism>
<evidence type="ECO:0000256" key="7">
    <source>
        <dbReference type="ARBA" id="ARBA00035652"/>
    </source>
</evidence>
<reference evidence="10 11" key="1">
    <citation type="journal article" date="2017" name="Front. Microbiol.">
        <title>The Histidine Decarboxylase Gene Cluster of Lactobacillus parabuchneri Was Gained by Horizontal Gene Transfer and Is Mobile within the Species.</title>
        <authorList>
            <person name="Wuthrich D."/>
            <person name="Berthoud H."/>
            <person name="Wechsler D."/>
            <person name="Eugster E."/>
            <person name="Irmler S."/>
            <person name="Bruggmann R."/>
        </authorList>
    </citation>
    <scope>NUCLEOTIDE SEQUENCE [LARGE SCALE GENOMIC DNA]</scope>
    <source>
        <strain evidence="10 11">FAM23169</strain>
    </source>
</reference>
<dbReference type="EMBL" id="MSBD01000054">
    <property type="protein sequence ID" value="ORN24789.1"/>
    <property type="molecule type" value="Genomic_DNA"/>
</dbReference>
<dbReference type="AlphaFoldDB" id="A0A1X1FB84"/>